<dbReference type="RefSeq" id="WP_225154110.1">
    <property type="nucleotide sequence ID" value="NZ_JBGBYD010000002.1"/>
</dbReference>
<sequence>MANEQDVIIGRIAEIEIDKSAAIIVEQIDGEISIAIASRAGSGNLDRAVSGVSA</sequence>
<reference evidence="1 2" key="1">
    <citation type="submission" date="2024-07" db="EMBL/GenBank/DDBJ databases">
        <title>Genomic Encyclopedia of Type Strains, Phase V (KMG-V): Genome sequencing to study the core and pangenomes of soil and plant-associated prokaryotes.</title>
        <authorList>
            <person name="Whitman W."/>
        </authorList>
    </citation>
    <scope>NUCLEOTIDE SEQUENCE [LARGE SCALE GENOMIC DNA]</scope>
    <source>
        <strain evidence="1 2">USDA 222</strain>
    </source>
</reference>
<protein>
    <submittedName>
        <fullName evidence="1">Uncharacterized protein</fullName>
    </submittedName>
</protein>
<organism evidence="1 2">
    <name type="scientific">Bradyrhizobium yuanmingense</name>
    <dbReference type="NCBI Taxonomy" id="108015"/>
    <lineage>
        <taxon>Bacteria</taxon>
        <taxon>Pseudomonadati</taxon>
        <taxon>Pseudomonadota</taxon>
        <taxon>Alphaproteobacteria</taxon>
        <taxon>Hyphomicrobiales</taxon>
        <taxon>Nitrobacteraceae</taxon>
        <taxon>Bradyrhizobium</taxon>
    </lineage>
</organism>
<proteinExistence type="predicted"/>
<gene>
    <name evidence="1" type="ORF">ABH992_004645</name>
</gene>
<evidence type="ECO:0000313" key="2">
    <source>
        <dbReference type="Proteomes" id="UP001565474"/>
    </source>
</evidence>
<keyword evidence="2" id="KW-1185">Reference proteome</keyword>
<evidence type="ECO:0000313" key="1">
    <source>
        <dbReference type="EMBL" id="MEY9472246.1"/>
    </source>
</evidence>
<dbReference type="EMBL" id="JBGBZN010000002">
    <property type="protein sequence ID" value="MEY9472246.1"/>
    <property type="molecule type" value="Genomic_DNA"/>
</dbReference>
<accession>A0ABV4GJW5</accession>
<comment type="caution">
    <text evidence="1">The sequence shown here is derived from an EMBL/GenBank/DDBJ whole genome shotgun (WGS) entry which is preliminary data.</text>
</comment>
<dbReference type="Proteomes" id="UP001565474">
    <property type="component" value="Unassembled WGS sequence"/>
</dbReference>
<name>A0ABV4GJW5_9BRAD</name>